<dbReference type="NCBIfam" id="TIGR00044">
    <property type="entry name" value="YggS family pyridoxal phosphate-dependent enzyme"/>
    <property type="match status" value="1"/>
</dbReference>
<dbReference type="GO" id="GO:0030170">
    <property type="term" value="F:pyridoxal phosphate binding"/>
    <property type="evidence" value="ECO:0007669"/>
    <property type="project" value="InterPro"/>
</dbReference>
<dbReference type="Pfam" id="PF01168">
    <property type="entry name" value="Ala_racemase_N"/>
    <property type="match status" value="1"/>
</dbReference>
<feature type="domain" description="Alanine racemase N-terminal" evidence="2">
    <location>
        <begin position="8"/>
        <end position="238"/>
    </location>
</feature>
<dbReference type="InterPro" id="IPR029066">
    <property type="entry name" value="PLP-binding_barrel"/>
</dbReference>
<dbReference type="PANTHER" id="PTHR10146:SF14">
    <property type="entry name" value="PYRIDOXAL PHOSPHATE HOMEOSTASIS PROTEIN"/>
    <property type="match status" value="1"/>
</dbReference>
<dbReference type="HAMAP" id="MF_02087">
    <property type="entry name" value="PLP_homeostasis"/>
    <property type="match status" value="1"/>
</dbReference>
<protein>
    <submittedName>
        <fullName evidence="3">Unannotated protein</fullName>
    </submittedName>
</protein>
<reference evidence="3" key="1">
    <citation type="submission" date="2020-05" db="EMBL/GenBank/DDBJ databases">
        <authorList>
            <person name="Chiriac C."/>
            <person name="Salcher M."/>
            <person name="Ghai R."/>
            <person name="Kavagutti S V."/>
        </authorList>
    </citation>
    <scope>NUCLEOTIDE SEQUENCE</scope>
</reference>
<evidence type="ECO:0000259" key="2">
    <source>
        <dbReference type="Pfam" id="PF01168"/>
    </source>
</evidence>
<dbReference type="SUPFAM" id="SSF51419">
    <property type="entry name" value="PLP-binding barrel"/>
    <property type="match status" value="1"/>
</dbReference>
<dbReference type="PIRSF" id="PIRSF004848">
    <property type="entry name" value="YBL036c_PLPDEIII"/>
    <property type="match status" value="1"/>
</dbReference>
<dbReference type="CDD" id="cd00635">
    <property type="entry name" value="PLPDE_III_YBL036c_like"/>
    <property type="match status" value="1"/>
</dbReference>
<dbReference type="PANTHER" id="PTHR10146">
    <property type="entry name" value="PROLINE SYNTHETASE CO-TRANSCRIBED BACTERIAL HOMOLOG PROTEIN"/>
    <property type="match status" value="1"/>
</dbReference>
<evidence type="ECO:0000256" key="1">
    <source>
        <dbReference type="ARBA" id="ARBA00022898"/>
    </source>
</evidence>
<gene>
    <name evidence="3" type="ORF">UFOPK3004_01644</name>
</gene>
<dbReference type="AlphaFoldDB" id="A0A6J6ZD21"/>
<sequence length="239" mass="25349">MSQLAEQLASLHARAHAAEQRAGRPVGSVELLAVSKGVSPERVAEAIDAGQRAFGENRVQELEEKRAAVAQLRSGIKVRWDLIGPLQSNKVRRAFVAADRISSVDRVELVARIAELGVADAAPRSILLQVNIDEDPAKSGFTPDALRAALPEITAIITGAPLRIEGLLTVGRFTRDPAEARSTFSSFVTFSHSVREAASAEGLEMGAIISAGMSDDFELAIEEGATQVRLGSALFGARG</sequence>
<dbReference type="InterPro" id="IPR011078">
    <property type="entry name" value="PyrdxlP_homeostasis"/>
</dbReference>
<evidence type="ECO:0000313" key="3">
    <source>
        <dbReference type="EMBL" id="CAB4817516.1"/>
    </source>
</evidence>
<dbReference type="InterPro" id="IPR001608">
    <property type="entry name" value="Ala_racemase_N"/>
</dbReference>
<dbReference type="Gene3D" id="3.20.20.10">
    <property type="entry name" value="Alanine racemase"/>
    <property type="match status" value="1"/>
</dbReference>
<accession>A0A6J6ZD21</accession>
<name>A0A6J6ZD21_9ZZZZ</name>
<proteinExistence type="inferred from homology"/>
<dbReference type="EMBL" id="CAFAAL010000199">
    <property type="protein sequence ID" value="CAB4817516.1"/>
    <property type="molecule type" value="Genomic_DNA"/>
</dbReference>
<keyword evidence="1" id="KW-0663">Pyridoxal phosphate</keyword>
<organism evidence="3">
    <name type="scientific">freshwater metagenome</name>
    <dbReference type="NCBI Taxonomy" id="449393"/>
    <lineage>
        <taxon>unclassified sequences</taxon>
        <taxon>metagenomes</taxon>
        <taxon>ecological metagenomes</taxon>
    </lineage>
</organism>